<dbReference type="RefSeq" id="WP_191076319.1">
    <property type="nucleotide sequence ID" value="NZ_JACTAG010000002.1"/>
</dbReference>
<evidence type="ECO:0000256" key="2">
    <source>
        <dbReference type="ARBA" id="ARBA00023015"/>
    </source>
</evidence>
<keyword evidence="2" id="KW-0805">Transcription regulation</keyword>
<dbReference type="InterPro" id="IPR036388">
    <property type="entry name" value="WH-like_DNA-bd_sf"/>
</dbReference>
<dbReference type="SUPFAM" id="SSF53850">
    <property type="entry name" value="Periplasmic binding protein-like II"/>
    <property type="match status" value="1"/>
</dbReference>
<dbReference type="InterPro" id="IPR005119">
    <property type="entry name" value="LysR_subst-bd"/>
</dbReference>
<dbReference type="Pfam" id="PF00126">
    <property type="entry name" value="HTH_1"/>
    <property type="match status" value="1"/>
</dbReference>
<dbReference type="InterPro" id="IPR058163">
    <property type="entry name" value="LysR-type_TF_proteobact-type"/>
</dbReference>
<dbReference type="SUPFAM" id="SSF46785">
    <property type="entry name" value="Winged helix' DNA-binding domain"/>
    <property type="match status" value="1"/>
</dbReference>
<organism evidence="6 7">
    <name type="scientific">Sulfitobacter aestuariivivens</name>
    <dbReference type="NCBI Taxonomy" id="2766981"/>
    <lineage>
        <taxon>Bacteria</taxon>
        <taxon>Pseudomonadati</taxon>
        <taxon>Pseudomonadota</taxon>
        <taxon>Alphaproteobacteria</taxon>
        <taxon>Rhodobacterales</taxon>
        <taxon>Roseobacteraceae</taxon>
        <taxon>Sulfitobacter</taxon>
    </lineage>
</organism>
<dbReference type="FunFam" id="1.10.10.10:FF:000038">
    <property type="entry name" value="Glycine cleavage system transcriptional activator"/>
    <property type="match status" value="1"/>
</dbReference>
<proteinExistence type="inferred from homology"/>
<name>A0A927HFV7_9RHOB</name>
<dbReference type="AlphaFoldDB" id="A0A927HFV7"/>
<keyword evidence="3" id="KW-0238">DNA-binding</keyword>
<accession>A0A927HFV7</accession>
<keyword evidence="7" id="KW-1185">Reference proteome</keyword>
<feature type="domain" description="HTH lysR-type" evidence="5">
    <location>
        <begin position="6"/>
        <end position="63"/>
    </location>
</feature>
<dbReference type="Gene3D" id="1.10.10.10">
    <property type="entry name" value="Winged helix-like DNA-binding domain superfamily/Winged helix DNA-binding domain"/>
    <property type="match status" value="1"/>
</dbReference>
<gene>
    <name evidence="6" type="ORF">H9Q16_15475</name>
</gene>
<evidence type="ECO:0000256" key="3">
    <source>
        <dbReference type="ARBA" id="ARBA00023125"/>
    </source>
</evidence>
<dbReference type="PRINTS" id="PR00039">
    <property type="entry name" value="HTHLYSR"/>
</dbReference>
<dbReference type="Gene3D" id="3.40.190.10">
    <property type="entry name" value="Periplasmic binding protein-like II"/>
    <property type="match status" value="2"/>
</dbReference>
<dbReference type="Pfam" id="PF03466">
    <property type="entry name" value="LysR_substrate"/>
    <property type="match status" value="1"/>
</dbReference>
<evidence type="ECO:0000256" key="4">
    <source>
        <dbReference type="ARBA" id="ARBA00023163"/>
    </source>
</evidence>
<dbReference type="GO" id="GO:0043565">
    <property type="term" value="F:sequence-specific DNA binding"/>
    <property type="evidence" value="ECO:0007669"/>
    <property type="project" value="TreeGrafter"/>
</dbReference>
<evidence type="ECO:0000256" key="1">
    <source>
        <dbReference type="ARBA" id="ARBA00009437"/>
    </source>
</evidence>
<sequence>MKKGLPPLTWFRAFEAAARHLSFTVAAEELGFTQSAISQHVRSLEDRLGKQLFVRRHRALQLTDAGRLLLPDVAAAMAQLGRATARFQPTVSKRKLVVATSASIAQWIIAPRLASFTARHPDIAVQIATTIWPDDFSTTTADIEIRFGSADVVGHGARLLEPSFLHMVAAPEIATRLGADCGLADLEGLALIQPVGLTQNWAALGKANAKPIALEAGLFVDTHGLSVDLAISGAGVALAHCQVSRAAILAGQLAVLRLPPLAADEGYYLALLPSVDTDARDAFAEWLQAEITALHHMG</sequence>
<evidence type="ECO:0000259" key="5">
    <source>
        <dbReference type="PROSITE" id="PS50931"/>
    </source>
</evidence>
<dbReference type="InterPro" id="IPR000847">
    <property type="entry name" value="LysR_HTH_N"/>
</dbReference>
<dbReference type="PROSITE" id="PS50931">
    <property type="entry name" value="HTH_LYSR"/>
    <property type="match status" value="1"/>
</dbReference>
<dbReference type="PANTHER" id="PTHR30537">
    <property type="entry name" value="HTH-TYPE TRANSCRIPTIONAL REGULATOR"/>
    <property type="match status" value="1"/>
</dbReference>
<reference evidence="6" key="1">
    <citation type="submission" date="2020-08" db="EMBL/GenBank/DDBJ databases">
        <title>Sulfitobacter aestuariivivens sp. nov., isolated from a tidal flat.</title>
        <authorList>
            <person name="Park S."/>
            <person name="Yoon J.-H."/>
        </authorList>
    </citation>
    <scope>NUCLEOTIDE SEQUENCE</scope>
    <source>
        <strain evidence="6">TSTF-M16</strain>
    </source>
</reference>
<keyword evidence="4" id="KW-0804">Transcription</keyword>
<dbReference type="Proteomes" id="UP000635142">
    <property type="component" value="Unassembled WGS sequence"/>
</dbReference>
<dbReference type="GO" id="GO:0003700">
    <property type="term" value="F:DNA-binding transcription factor activity"/>
    <property type="evidence" value="ECO:0007669"/>
    <property type="project" value="InterPro"/>
</dbReference>
<evidence type="ECO:0000313" key="6">
    <source>
        <dbReference type="EMBL" id="MBD3665336.1"/>
    </source>
</evidence>
<dbReference type="InterPro" id="IPR036390">
    <property type="entry name" value="WH_DNA-bd_sf"/>
</dbReference>
<comment type="similarity">
    <text evidence="1">Belongs to the LysR transcriptional regulatory family.</text>
</comment>
<dbReference type="GO" id="GO:0006351">
    <property type="term" value="P:DNA-templated transcription"/>
    <property type="evidence" value="ECO:0007669"/>
    <property type="project" value="TreeGrafter"/>
</dbReference>
<dbReference type="EMBL" id="JACTAG010000002">
    <property type="protein sequence ID" value="MBD3665336.1"/>
    <property type="molecule type" value="Genomic_DNA"/>
</dbReference>
<evidence type="ECO:0000313" key="7">
    <source>
        <dbReference type="Proteomes" id="UP000635142"/>
    </source>
</evidence>
<protein>
    <submittedName>
        <fullName evidence="6">LysR family transcriptional regulator</fullName>
    </submittedName>
</protein>
<comment type="caution">
    <text evidence="6">The sequence shown here is derived from an EMBL/GenBank/DDBJ whole genome shotgun (WGS) entry which is preliminary data.</text>
</comment>
<dbReference type="PANTHER" id="PTHR30537:SF74">
    <property type="entry name" value="HTH-TYPE TRANSCRIPTIONAL REGULATOR TRPI"/>
    <property type="match status" value="1"/>
</dbReference>